<evidence type="ECO:0000313" key="1">
    <source>
        <dbReference type="EMBL" id="HGI31466.1"/>
    </source>
</evidence>
<name>A0A7V4DES7_9BACT</name>
<dbReference type="AlphaFoldDB" id="A0A7V4DES7"/>
<sequence>MEKGTSAFETWLREIQEEVAKRELPDALRTVAEEILKRYGTRIWFAEILGKRWSYITGCGGEDPLPLRQIPLTSRFGLVAEKWECIPPLEGEAILAFLREFLAQTGTSSVKSEG</sequence>
<dbReference type="EMBL" id="DTFV01000130">
    <property type="protein sequence ID" value="HGI31466.1"/>
    <property type="molecule type" value="Genomic_DNA"/>
</dbReference>
<organism evidence="1">
    <name type="scientific">Candidatus Caldatribacterium californiense</name>
    <dbReference type="NCBI Taxonomy" id="1454726"/>
    <lineage>
        <taxon>Bacteria</taxon>
        <taxon>Pseudomonadati</taxon>
        <taxon>Atribacterota</taxon>
        <taxon>Atribacteria</taxon>
        <taxon>Atribacterales</taxon>
        <taxon>Candidatus Caldatribacteriaceae</taxon>
        <taxon>Candidatus Caldatribacterium</taxon>
    </lineage>
</organism>
<accession>A0A7V4DES7</accession>
<gene>
    <name evidence="1" type="ORF">ENV30_09230</name>
</gene>
<reference evidence="1" key="1">
    <citation type="journal article" date="2020" name="mSystems">
        <title>Genome- and Community-Level Interaction Insights into Carbon Utilization and Element Cycling Functions of Hydrothermarchaeota in Hydrothermal Sediment.</title>
        <authorList>
            <person name="Zhou Z."/>
            <person name="Liu Y."/>
            <person name="Xu W."/>
            <person name="Pan J."/>
            <person name="Luo Z.H."/>
            <person name="Li M."/>
        </authorList>
    </citation>
    <scope>NUCLEOTIDE SEQUENCE [LARGE SCALE GENOMIC DNA]</scope>
    <source>
        <strain evidence="1">SpSt-747</strain>
    </source>
</reference>
<protein>
    <submittedName>
        <fullName evidence="1">Uncharacterized protein</fullName>
    </submittedName>
</protein>
<comment type="caution">
    <text evidence="1">The sequence shown here is derived from an EMBL/GenBank/DDBJ whole genome shotgun (WGS) entry which is preliminary data.</text>
</comment>
<proteinExistence type="predicted"/>